<dbReference type="EMBL" id="JBFXLU010000004">
    <property type="protein sequence ID" value="KAL2857252.1"/>
    <property type="molecule type" value="Genomic_DNA"/>
</dbReference>
<keyword evidence="3" id="KW-1185">Reference proteome</keyword>
<evidence type="ECO:0000256" key="1">
    <source>
        <dbReference type="SAM" id="SignalP"/>
    </source>
</evidence>
<proteinExistence type="predicted"/>
<evidence type="ECO:0000313" key="3">
    <source>
        <dbReference type="Proteomes" id="UP001610446"/>
    </source>
</evidence>
<protein>
    <submittedName>
        <fullName evidence="2">Uncharacterized protein</fullName>
    </submittedName>
</protein>
<reference evidence="2 3" key="1">
    <citation type="submission" date="2024-07" db="EMBL/GenBank/DDBJ databases">
        <title>Section-level genome sequencing and comparative genomics of Aspergillus sections Usti and Cavernicolus.</title>
        <authorList>
            <consortium name="Lawrence Berkeley National Laboratory"/>
            <person name="Nybo J.L."/>
            <person name="Vesth T.C."/>
            <person name="Theobald S."/>
            <person name="Frisvad J.C."/>
            <person name="Larsen T.O."/>
            <person name="Kjaerboelling I."/>
            <person name="Rothschild-Mancinelli K."/>
            <person name="Lyhne E.K."/>
            <person name="Kogle M.E."/>
            <person name="Barry K."/>
            <person name="Clum A."/>
            <person name="Na H."/>
            <person name="Ledsgaard L."/>
            <person name="Lin J."/>
            <person name="Lipzen A."/>
            <person name="Kuo A."/>
            <person name="Riley R."/>
            <person name="Mondo S."/>
            <person name="Labutti K."/>
            <person name="Haridas S."/>
            <person name="Pangalinan J."/>
            <person name="Salamov A.A."/>
            <person name="Simmons B.A."/>
            <person name="Magnuson J.K."/>
            <person name="Chen J."/>
            <person name="Drula E."/>
            <person name="Henrissat B."/>
            <person name="Wiebenga A."/>
            <person name="Lubbers R.J."/>
            <person name="Gomes A.C."/>
            <person name="Makela M.R."/>
            <person name="Stajich J."/>
            <person name="Grigoriev I.V."/>
            <person name="Mortensen U.H."/>
            <person name="De Vries R.P."/>
            <person name="Baker S.E."/>
            <person name="Andersen M.R."/>
        </authorList>
    </citation>
    <scope>NUCLEOTIDE SEQUENCE [LARGE SCALE GENOMIC DNA]</scope>
    <source>
        <strain evidence="2 3">CBS 123904</strain>
    </source>
</reference>
<accession>A0ABR4KYU1</accession>
<organism evidence="2 3">
    <name type="scientific">Aspergillus pseudoustus</name>
    <dbReference type="NCBI Taxonomy" id="1810923"/>
    <lineage>
        <taxon>Eukaryota</taxon>
        <taxon>Fungi</taxon>
        <taxon>Dikarya</taxon>
        <taxon>Ascomycota</taxon>
        <taxon>Pezizomycotina</taxon>
        <taxon>Eurotiomycetes</taxon>
        <taxon>Eurotiomycetidae</taxon>
        <taxon>Eurotiales</taxon>
        <taxon>Aspergillaceae</taxon>
        <taxon>Aspergillus</taxon>
        <taxon>Aspergillus subgen. Nidulantes</taxon>
    </lineage>
</organism>
<gene>
    <name evidence="2" type="ORF">BJY01DRAFT_202487</name>
</gene>
<feature type="chain" id="PRO_5045320178" evidence="1">
    <location>
        <begin position="29"/>
        <end position="419"/>
    </location>
</feature>
<sequence length="419" mass="47191">MVLRESRPFEPGCFTFVTFVAILALTQAKCIPTERRDAPGVGIDLTMAYGAVAIHYKNGTTRDLGPVDGSPGYLAAMQSMAEDAGEYRLPIPLPQEASRCSSTCTNSAPREPGHEQLHKPIRTFYPHPIIMDWWWSLKAWCTDTFERLGLSAPIANEDDPPDLYWDDIWIEATADMLSKIKSTILDKVDPPLKYNDVVTIWPDFEADTYSIYSGLFRQACTPAGLRHLGGYIASYSSLLYDGVQVDDYYDWGEEECEPSAPYAMLVVSYNAASLGITMNTRQFGRPWPERLVESPQHGANQRNGSEEYWDEVKGMLESVIQCEVVDHLLLLGSHAYDTDLIQSINEVIERHANIKSSILDRYNSSRSETARDGNLPLFTAARRAAVIAQRRMERGFSEDPVYCDEHEKDTVRKNSHSEL</sequence>
<evidence type="ECO:0000313" key="2">
    <source>
        <dbReference type="EMBL" id="KAL2857252.1"/>
    </source>
</evidence>
<comment type="caution">
    <text evidence="2">The sequence shown here is derived from an EMBL/GenBank/DDBJ whole genome shotgun (WGS) entry which is preliminary data.</text>
</comment>
<name>A0ABR4KYU1_9EURO</name>
<feature type="signal peptide" evidence="1">
    <location>
        <begin position="1"/>
        <end position="28"/>
    </location>
</feature>
<dbReference type="Proteomes" id="UP001610446">
    <property type="component" value="Unassembled WGS sequence"/>
</dbReference>
<keyword evidence="1" id="KW-0732">Signal</keyword>